<name>A0ABV1YQL0_9HYPH</name>
<dbReference type="Pfam" id="PF00557">
    <property type="entry name" value="Peptidase_M24"/>
    <property type="match status" value="1"/>
</dbReference>
<dbReference type="InterPro" id="IPR036005">
    <property type="entry name" value="Creatinase/aminopeptidase-like"/>
</dbReference>
<feature type="domain" description="Peptidase M24" evidence="1">
    <location>
        <begin position="170"/>
        <end position="369"/>
    </location>
</feature>
<keyword evidence="3" id="KW-1185">Reference proteome</keyword>
<dbReference type="PANTHER" id="PTHR46112">
    <property type="entry name" value="AMINOPEPTIDASE"/>
    <property type="match status" value="1"/>
</dbReference>
<sequence>MTDLAALASAHRLRLHDLLGVEGAVVVATSPASVVYCSGYRSMGYDTDPGQLMAVVFNRGSWILVGPTADAWAATEIGAGRLRYYGYRTFFFAEESADYGLDEFRRFACFEDAVQAALSSMLDGKIVPVAVEVNGTHARLSSLATICSGKTQAAFRRARAIKDPMEIEILVQATRATEQALRRALADARAGVSELDLSSVISAEMIRAGLRPGFIVVTSGPRAAFGDAHASTRRLGAGDFIRFDIGGTLSGYWSDIATTAVVGEPSADQLAVDRAVTAGQRTALGLVRPGVTTEEIFNATIEAVRDAGLSSYRRHHVGHGLGLESHEFPTLGPSNPVPLEPGMIINVEPPYYRPGWGGLMYEATLLVTETGAQPLTTLAPELIRLSA</sequence>
<protein>
    <submittedName>
        <fullName evidence="2">Xaa-Pro peptidase family protein</fullName>
    </submittedName>
</protein>
<gene>
    <name evidence="2" type="ORF">NKI33_31490</name>
</gene>
<dbReference type="Gene3D" id="3.90.230.10">
    <property type="entry name" value="Creatinase/methionine aminopeptidase superfamily"/>
    <property type="match status" value="1"/>
</dbReference>
<evidence type="ECO:0000259" key="1">
    <source>
        <dbReference type="Pfam" id="PF00557"/>
    </source>
</evidence>
<dbReference type="PANTHER" id="PTHR46112:SF2">
    <property type="entry name" value="XAA-PRO AMINOPEPTIDASE P-RELATED"/>
    <property type="match status" value="1"/>
</dbReference>
<dbReference type="EMBL" id="JAMYPJ010000077">
    <property type="protein sequence ID" value="MER8937465.1"/>
    <property type="molecule type" value="Genomic_DNA"/>
</dbReference>
<organism evidence="2 3">
    <name type="scientific">Mesorhizobium opportunistum</name>
    <dbReference type="NCBI Taxonomy" id="593909"/>
    <lineage>
        <taxon>Bacteria</taxon>
        <taxon>Pseudomonadati</taxon>
        <taxon>Pseudomonadota</taxon>
        <taxon>Alphaproteobacteria</taxon>
        <taxon>Hyphomicrobiales</taxon>
        <taxon>Phyllobacteriaceae</taxon>
        <taxon>Mesorhizobium</taxon>
    </lineage>
</organism>
<evidence type="ECO:0000313" key="2">
    <source>
        <dbReference type="EMBL" id="MER8937465.1"/>
    </source>
</evidence>
<proteinExistence type="predicted"/>
<dbReference type="Proteomes" id="UP001464387">
    <property type="component" value="Unassembled WGS sequence"/>
</dbReference>
<dbReference type="InterPro" id="IPR050659">
    <property type="entry name" value="Peptidase_M24B"/>
</dbReference>
<dbReference type="InterPro" id="IPR000994">
    <property type="entry name" value="Pept_M24"/>
</dbReference>
<reference evidence="2 3" key="1">
    <citation type="journal article" date="2024" name="Proc. Natl. Acad. Sci. U.S.A.">
        <title>The evolutionary genomics of adaptation to stress in wild rhizobium bacteria.</title>
        <authorList>
            <person name="Kehlet-Delgado H."/>
            <person name="Montoya A.P."/>
            <person name="Jensen K.T."/>
            <person name="Wendlandt C.E."/>
            <person name="Dexheimer C."/>
            <person name="Roberts M."/>
            <person name="Torres Martinez L."/>
            <person name="Friesen M.L."/>
            <person name="Griffitts J.S."/>
            <person name="Porter S.S."/>
        </authorList>
    </citation>
    <scope>NUCLEOTIDE SEQUENCE [LARGE SCALE GENOMIC DNA]</scope>
    <source>
        <strain evidence="2 3">M0729</strain>
    </source>
</reference>
<accession>A0ABV1YQL0</accession>
<dbReference type="RefSeq" id="WP_352571014.1">
    <property type="nucleotide sequence ID" value="NZ_JAMYMY010000074.1"/>
</dbReference>
<evidence type="ECO:0000313" key="3">
    <source>
        <dbReference type="Proteomes" id="UP001464387"/>
    </source>
</evidence>
<dbReference type="SUPFAM" id="SSF55920">
    <property type="entry name" value="Creatinase/aminopeptidase"/>
    <property type="match status" value="1"/>
</dbReference>
<comment type="caution">
    <text evidence="2">The sequence shown here is derived from an EMBL/GenBank/DDBJ whole genome shotgun (WGS) entry which is preliminary data.</text>
</comment>